<evidence type="ECO:0000256" key="3">
    <source>
        <dbReference type="ARBA" id="ARBA00023015"/>
    </source>
</evidence>
<evidence type="ECO:0000256" key="2">
    <source>
        <dbReference type="ARBA" id="ARBA00016807"/>
    </source>
</evidence>
<evidence type="ECO:0000313" key="7">
    <source>
        <dbReference type="EMBL" id="CAG9826024.1"/>
    </source>
</evidence>
<evidence type="ECO:0000256" key="1">
    <source>
        <dbReference type="ARBA" id="ARBA00011764"/>
    </source>
</evidence>
<dbReference type="InterPro" id="IPR028002">
    <property type="entry name" value="Myb_DNA-bind_5"/>
</dbReference>
<dbReference type="OrthoDB" id="3066195at2759"/>
<keyword evidence="4" id="KW-0804">Transcription</keyword>
<feature type="domain" description="Myb/SANT-like DNA-binding" evidence="6">
    <location>
        <begin position="10"/>
        <end position="68"/>
    </location>
</feature>
<sequence length="259" mass="29075">MKHHRAWFSRYKHVVENKCTNALSVSEKTAAWEKVALEFNASAETPRSAKQLNTAYLNLKRLTRQNVSQENMQKYLEKKALDQHKKDEAADKKAILATGGGTFKPLLTEVGAQMLALMGNQIQPLPNSCDSASSYHASVVPEVQMELDTDVSGMILISPVDQCTDTEPNVSVSLPGTSGVLPKKDPGTAVKMRKKVMQKRVLKTDALKRMYYKKKLEGAIIEKRTKLAAHKIEIKKQTLVDLEIKINKIKFENLIKKQE</sequence>
<keyword evidence="3" id="KW-0805">Transcription regulation</keyword>
<proteinExistence type="predicted"/>
<protein>
    <recommendedName>
        <fullName evidence="2">Regulatory protein zeste</fullName>
    </recommendedName>
</protein>
<dbReference type="EMBL" id="OU898276">
    <property type="protein sequence ID" value="CAG9826024.1"/>
    <property type="molecule type" value="Genomic_DNA"/>
</dbReference>
<gene>
    <name evidence="7" type="ORF">DIABBA_LOCUS173</name>
</gene>
<keyword evidence="8" id="KW-1185">Reference proteome</keyword>
<accession>A0A9N9SJX4</accession>
<evidence type="ECO:0000256" key="5">
    <source>
        <dbReference type="ARBA" id="ARBA00025466"/>
    </source>
</evidence>
<dbReference type="Pfam" id="PF13873">
    <property type="entry name" value="Myb_DNA-bind_5"/>
    <property type="match status" value="1"/>
</dbReference>
<comment type="function">
    <text evidence="5">Involved in transvection phenomena (= synapsis-dependent gene expression), where the synaptic pairing of chromosomes carrying genes with which zeste interacts influences the expression of these genes. Zeste binds to DNA and stimulates transcription from a nearby promoter.</text>
</comment>
<reference evidence="7" key="1">
    <citation type="submission" date="2022-01" db="EMBL/GenBank/DDBJ databases">
        <authorList>
            <person name="King R."/>
        </authorList>
    </citation>
    <scope>NUCLEOTIDE SEQUENCE</scope>
</reference>
<dbReference type="Proteomes" id="UP001153709">
    <property type="component" value="Chromosome 1"/>
</dbReference>
<dbReference type="AlphaFoldDB" id="A0A9N9SJX4"/>
<evidence type="ECO:0000256" key="4">
    <source>
        <dbReference type="ARBA" id="ARBA00023163"/>
    </source>
</evidence>
<name>A0A9N9SJX4_DIABA</name>
<evidence type="ECO:0000313" key="8">
    <source>
        <dbReference type="Proteomes" id="UP001153709"/>
    </source>
</evidence>
<evidence type="ECO:0000259" key="6">
    <source>
        <dbReference type="Pfam" id="PF13873"/>
    </source>
</evidence>
<comment type="subunit">
    <text evidence="1">Self-associates forming complexes of several hundred monomers.</text>
</comment>
<organism evidence="7 8">
    <name type="scientific">Diabrotica balteata</name>
    <name type="common">Banded cucumber beetle</name>
    <dbReference type="NCBI Taxonomy" id="107213"/>
    <lineage>
        <taxon>Eukaryota</taxon>
        <taxon>Metazoa</taxon>
        <taxon>Ecdysozoa</taxon>
        <taxon>Arthropoda</taxon>
        <taxon>Hexapoda</taxon>
        <taxon>Insecta</taxon>
        <taxon>Pterygota</taxon>
        <taxon>Neoptera</taxon>
        <taxon>Endopterygota</taxon>
        <taxon>Coleoptera</taxon>
        <taxon>Polyphaga</taxon>
        <taxon>Cucujiformia</taxon>
        <taxon>Chrysomeloidea</taxon>
        <taxon>Chrysomelidae</taxon>
        <taxon>Galerucinae</taxon>
        <taxon>Diabroticina</taxon>
        <taxon>Diabroticites</taxon>
        <taxon>Diabrotica</taxon>
    </lineage>
</organism>